<dbReference type="SUPFAM" id="SSF53613">
    <property type="entry name" value="Ribokinase-like"/>
    <property type="match status" value="1"/>
</dbReference>
<dbReference type="Proteomes" id="UP000199651">
    <property type="component" value="Unassembled WGS sequence"/>
</dbReference>
<dbReference type="CDD" id="cd01166">
    <property type="entry name" value="KdgK"/>
    <property type="match status" value="1"/>
</dbReference>
<dbReference type="AlphaFoldDB" id="A0A1H0JCG8"/>
<dbReference type="OrthoDB" id="9808601at2"/>
<evidence type="ECO:0000259" key="3">
    <source>
        <dbReference type="Pfam" id="PF00294"/>
    </source>
</evidence>
<evidence type="ECO:0000256" key="2">
    <source>
        <dbReference type="ARBA" id="ARBA00022777"/>
    </source>
</evidence>
<dbReference type="Pfam" id="PF00294">
    <property type="entry name" value="PfkB"/>
    <property type="match status" value="1"/>
</dbReference>
<organism evidence="4 5">
    <name type="scientific">Actinokineospora alba</name>
    <dbReference type="NCBI Taxonomy" id="504798"/>
    <lineage>
        <taxon>Bacteria</taxon>
        <taxon>Bacillati</taxon>
        <taxon>Actinomycetota</taxon>
        <taxon>Actinomycetes</taxon>
        <taxon>Pseudonocardiales</taxon>
        <taxon>Pseudonocardiaceae</taxon>
        <taxon>Actinokineospora</taxon>
    </lineage>
</organism>
<accession>A0A1H0JCG8</accession>
<feature type="domain" description="Carbohydrate kinase PfkB" evidence="3">
    <location>
        <begin position="7"/>
        <end position="287"/>
    </location>
</feature>
<sequence length="289" mass="29032">MAVRPAVVVVGDAALDVVARHSGPIAHGDDTRARISLTMGGAGANTAAWLAHLGCDTTLVSNIGDDPAGAQVRATLTAAGVRCEFTVDPEAATGCVVVLVDDTGQRSMLPDRGANARLRTADLDLTGKRHLHLSGYVLLDASSRQAGLDALAAARAAGLTTSVDPQAAALIDDPSAFLDWVRGVDLLLPNRDELRKLTGAGDARDLLRAVGAVAVTDGPLGASWVSPDGVESVTAPPAPCVDSTGAGDAFDAGLITAWVSGASPRNALLAGVAAGSDAIGRVGAQPSIT</sequence>
<evidence type="ECO:0000256" key="1">
    <source>
        <dbReference type="ARBA" id="ARBA00022679"/>
    </source>
</evidence>
<evidence type="ECO:0000313" key="4">
    <source>
        <dbReference type="EMBL" id="SDO41485.1"/>
    </source>
</evidence>
<dbReference type="PROSITE" id="PS00583">
    <property type="entry name" value="PFKB_KINASES_1"/>
    <property type="match status" value="1"/>
</dbReference>
<keyword evidence="2 4" id="KW-0418">Kinase</keyword>
<gene>
    <name evidence="4" type="ORF">SAMN05192558_10335</name>
</gene>
<keyword evidence="5" id="KW-1185">Reference proteome</keyword>
<name>A0A1H0JCG8_9PSEU</name>
<protein>
    <submittedName>
        <fullName evidence="4">Sugar or nucleoside kinase, ribokinase family</fullName>
    </submittedName>
</protein>
<dbReference type="GO" id="GO:0016301">
    <property type="term" value="F:kinase activity"/>
    <property type="evidence" value="ECO:0007669"/>
    <property type="project" value="UniProtKB-KW"/>
</dbReference>
<dbReference type="PANTHER" id="PTHR10584">
    <property type="entry name" value="SUGAR KINASE"/>
    <property type="match status" value="1"/>
</dbReference>
<dbReference type="InterPro" id="IPR011611">
    <property type="entry name" value="PfkB_dom"/>
</dbReference>
<dbReference type="RefSeq" id="WP_091371533.1">
    <property type="nucleotide sequence ID" value="NZ_FNDV01000002.1"/>
</dbReference>
<reference evidence="5" key="1">
    <citation type="submission" date="2016-10" db="EMBL/GenBank/DDBJ databases">
        <authorList>
            <person name="Varghese N."/>
            <person name="Submissions S."/>
        </authorList>
    </citation>
    <scope>NUCLEOTIDE SEQUENCE [LARGE SCALE GENOMIC DNA]</scope>
    <source>
        <strain evidence="5">IBRC-M 10655</strain>
    </source>
</reference>
<dbReference type="InterPro" id="IPR029056">
    <property type="entry name" value="Ribokinase-like"/>
</dbReference>
<dbReference type="Gene3D" id="3.40.1190.20">
    <property type="match status" value="1"/>
</dbReference>
<dbReference type="STRING" id="504798.SAMN05421871_10218"/>
<dbReference type="PROSITE" id="PS00584">
    <property type="entry name" value="PFKB_KINASES_2"/>
    <property type="match status" value="1"/>
</dbReference>
<dbReference type="EMBL" id="FNJB01000003">
    <property type="protein sequence ID" value="SDO41485.1"/>
    <property type="molecule type" value="Genomic_DNA"/>
</dbReference>
<dbReference type="PANTHER" id="PTHR10584:SF167">
    <property type="entry name" value="PFKB DOMAIN PROTEIN"/>
    <property type="match status" value="1"/>
</dbReference>
<evidence type="ECO:0000313" key="5">
    <source>
        <dbReference type="Proteomes" id="UP000199651"/>
    </source>
</evidence>
<keyword evidence="1" id="KW-0808">Transferase</keyword>
<dbReference type="InterPro" id="IPR002173">
    <property type="entry name" value="Carboh/pur_kinase_PfkB_CS"/>
</dbReference>
<proteinExistence type="predicted"/>